<feature type="chain" id="PRO_5005184200" evidence="2">
    <location>
        <begin position="34"/>
        <end position="331"/>
    </location>
</feature>
<sequence precursor="true">MLLSRPAVNSGILRRAGVCAVLLAALCAGSVSADVLVLKNGDRLKGQFVKKDAGVIHFRSGMLGLLQVPQAKVRNVIRPKPEPKPKPQAKKAPPKPEKKFEWRKYFSGRLGGGYTLRDSDYEQRQGASSNVRRIKREDEIFRLYGNVDFDYKNEHLKWDLNYRYMEQDDLRRIDFLELSQLYRHDVGKKWFLQEETSYHRDFQRLVDREIWQTVGIGYRFLDQPRFKLLVAIGPAYQNLEQEDVGSTERMLFAVDQNLDWRTEKNQLRFFEQLEVRANSDRRLITARAGVDNRMVQNLFLRLEYRYDYDSIVNLEDPFLRKMLITSVNYRF</sequence>
<keyword evidence="2" id="KW-0732">Signal</keyword>
<reference evidence="4" key="1">
    <citation type="submission" date="2015-02" db="EMBL/GenBank/DDBJ databases">
        <title>Description and complete genome sequence of the first cultured representative of the subdivision 5 of the Verrucomicrobia phylum.</title>
        <authorList>
            <person name="Spring S."/>
            <person name="Bunk B."/>
            <person name="Sproer C."/>
            <person name="Klenk H.-P."/>
        </authorList>
    </citation>
    <scope>NUCLEOTIDE SEQUENCE [LARGE SCALE GENOMIC DNA]</scope>
    <source>
        <strain evidence="4">L21-Fru-AB</strain>
    </source>
</reference>
<evidence type="ECO:0000313" key="3">
    <source>
        <dbReference type="EMBL" id="AKJ63320.1"/>
    </source>
</evidence>
<dbReference type="SUPFAM" id="SSF56925">
    <property type="entry name" value="OMPA-like"/>
    <property type="match status" value="1"/>
</dbReference>
<evidence type="ECO:0000313" key="4">
    <source>
        <dbReference type="Proteomes" id="UP000035268"/>
    </source>
</evidence>
<reference evidence="3 4" key="2">
    <citation type="journal article" date="2016" name="ISME J.">
        <title>Characterization of the first cultured representative of Verrucomicrobia subdivision 5 indicates the proposal of a novel phylum.</title>
        <authorList>
            <person name="Spring S."/>
            <person name="Bunk B."/>
            <person name="Sproer C."/>
            <person name="Schumann P."/>
            <person name="Rohde M."/>
            <person name="Tindall B.J."/>
            <person name="Klenk H.P."/>
        </authorList>
    </citation>
    <scope>NUCLEOTIDE SEQUENCE [LARGE SCALE GENOMIC DNA]</scope>
    <source>
        <strain evidence="3 4">L21-Fru-AB</strain>
    </source>
</reference>
<dbReference type="Proteomes" id="UP000035268">
    <property type="component" value="Chromosome"/>
</dbReference>
<dbReference type="AlphaFoldDB" id="A0A0G3EEZ4"/>
<name>A0A0G3EEZ4_9BACT</name>
<evidence type="ECO:0000256" key="1">
    <source>
        <dbReference type="SAM" id="MobiDB-lite"/>
    </source>
</evidence>
<dbReference type="STRING" id="1307763.L21SP4_00030"/>
<dbReference type="KEGG" id="vbl:L21SP4_00030"/>
<dbReference type="EMBL" id="CP010904">
    <property type="protein sequence ID" value="AKJ63320.1"/>
    <property type="molecule type" value="Genomic_DNA"/>
</dbReference>
<dbReference type="Pfam" id="PF04338">
    <property type="entry name" value="DUF481"/>
    <property type="match status" value="1"/>
</dbReference>
<feature type="signal peptide" evidence="2">
    <location>
        <begin position="1"/>
        <end position="33"/>
    </location>
</feature>
<keyword evidence="4" id="KW-1185">Reference proteome</keyword>
<dbReference type="InterPro" id="IPR011250">
    <property type="entry name" value="OMP/PagP_B-barrel"/>
</dbReference>
<proteinExistence type="predicted"/>
<protein>
    <submittedName>
        <fullName evidence="3">Salt-induced outer membrane protein</fullName>
    </submittedName>
</protein>
<gene>
    <name evidence="3" type="ORF">L21SP4_00030</name>
</gene>
<accession>A0A0G3EEZ4</accession>
<feature type="region of interest" description="Disordered" evidence="1">
    <location>
        <begin position="77"/>
        <end position="98"/>
    </location>
</feature>
<dbReference type="InterPro" id="IPR007433">
    <property type="entry name" value="DUF481"/>
</dbReference>
<evidence type="ECO:0000256" key="2">
    <source>
        <dbReference type="SAM" id="SignalP"/>
    </source>
</evidence>
<organism evidence="3 4">
    <name type="scientific">Kiritimatiella glycovorans</name>
    <dbReference type="NCBI Taxonomy" id="1307763"/>
    <lineage>
        <taxon>Bacteria</taxon>
        <taxon>Pseudomonadati</taxon>
        <taxon>Kiritimatiellota</taxon>
        <taxon>Kiritimatiellia</taxon>
        <taxon>Kiritimatiellales</taxon>
        <taxon>Kiritimatiellaceae</taxon>
        <taxon>Kiritimatiella</taxon>
    </lineage>
</organism>